<name>X6NU02_RETFI</name>
<comment type="caution">
    <text evidence="2">The sequence shown here is derived from an EMBL/GenBank/DDBJ whole genome shotgun (WGS) entry which is preliminary data.</text>
</comment>
<evidence type="ECO:0000313" key="2">
    <source>
        <dbReference type="EMBL" id="ETO28767.1"/>
    </source>
</evidence>
<sequence length="573" mass="65291">MDKKSKCFNSHCTFIHLNEKLKLEGNLWNKSDQRLQEFFEKRTKSGQINEFIRRDFPHLSNSNNSGYSHSANLKMPRKQLDNSNGNNSGNKVQSYATYTSSAARSRSRSTYIQQKTWQIKHMEDSHSGSEYSTTNDFDDLLKKPSKHVIRAYTYIHTKIATKEKMIVCDRHEQYNLSERLNTELGGESSNSWYDYEKDKDIDEEIESTQKTETETPCLDETTTIATTTTTTACGSLSESMDGYSQQQQQTMTTTAHGMNGLPTFSNTLWMTNQLASPGNTELCDLAKLLNLNVDSLIGYPLDSMVATQMPILNALCNSLAADPSNLQSVNSVNTCMSSCDGLSSFAVHDCPDLKQTENNCDPPEYTMTGQVLKDFFEKSFGQWQYLPKPNSFNDVDLCLEFKQRFFCSRGNHCLLRHYLVCGFDQVTQYVSISLLSRYLQENPSACNSQYNHQDPSLSQPSITSTLSDKFTFYIFTFAFCIDQSKKYIFYNHLTFVCLLVPVTRRCIGRTKLLQICLNSTYAMINLQLVGILTPRQVVRVDYPVDGNINLLLFVDCRTIFHSPMMEAAKVLFF</sequence>
<dbReference type="AlphaFoldDB" id="X6NU02"/>
<evidence type="ECO:0008006" key="4">
    <source>
        <dbReference type="Google" id="ProtNLM"/>
    </source>
</evidence>
<evidence type="ECO:0000256" key="1">
    <source>
        <dbReference type="SAM" id="MobiDB-lite"/>
    </source>
</evidence>
<dbReference type="EMBL" id="ASPP01006475">
    <property type="protein sequence ID" value="ETO28767.1"/>
    <property type="molecule type" value="Genomic_DNA"/>
</dbReference>
<feature type="compositionally biased region" description="Polar residues" evidence="1">
    <location>
        <begin position="81"/>
        <end position="93"/>
    </location>
</feature>
<reference evidence="2 3" key="1">
    <citation type="journal article" date="2013" name="Curr. Biol.">
        <title>The Genome of the Foraminiferan Reticulomyxa filosa.</title>
        <authorList>
            <person name="Glockner G."/>
            <person name="Hulsmann N."/>
            <person name="Schleicher M."/>
            <person name="Noegel A.A."/>
            <person name="Eichinger L."/>
            <person name="Gallinger C."/>
            <person name="Pawlowski J."/>
            <person name="Sierra R."/>
            <person name="Euteneuer U."/>
            <person name="Pillet L."/>
            <person name="Moustafa A."/>
            <person name="Platzer M."/>
            <person name="Groth M."/>
            <person name="Szafranski K."/>
            <person name="Schliwa M."/>
        </authorList>
    </citation>
    <scope>NUCLEOTIDE SEQUENCE [LARGE SCALE GENOMIC DNA]</scope>
</reference>
<feature type="region of interest" description="Disordered" evidence="1">
    <location>
        <begin position="76"/>
        <end position="100"/>
    </location>
</feature>
<dbReference type="Proteomes" id="UP000023152">
    <property type="component" value="Unassembled WGS sequence"/>
</dbReference>
<keyword evidence="3" id="KW-1185">Reference proteome</keyword>
<gene>
    <name evidence="2" type="ORF">RFI_08361</name>
</gene>
<protein>
    <recommendedName>
        <fullName evidence="4">C3H1-type domain-containing protein</fullName>
    </recommendedName>
</protein>
<evidence type="ECO:0000313" key="3">
    <source>
        <dbReference type="Proteomes" id="UP000023152"/>
    </source>
</evidence>
<accession>X6NU02</accession>
<proteinExistence type="predicted"/>
<organism evidence="2 3">
    <name type="scientific">Reticulomyxa filosa</name>
    <dbReference type="NCBI Taxonomy" id="46433"/>
    <lineage>
        <taxon>Eukaryota</taxon>
        <taxon>Sar</taxon>
        <taxon>Rhizaria</taxon>
        <taxon>Retaria</taxon>
        <taxon>Foraminifera</taxon>
        <taxon>Monothalamids</taxon>
        <taxon>Reticulomyxidae</taxon>
        <taxon>Reticulomyxa</taxon>
    </lineage>
</organism>